<organism evidence="3 4">
    <name type="scientific">Favolaschia claudopus</name>
    <dbReference type="NCBI Taxonomy" id="2862362"/>
    <lineage>
        <taxon>Eukaryota</taxon>
        <taxon>Fungi</taxon>
        <taxon>Dikarya</taxon>
        <taxon>Basidiomycota</taxon>
        <taxon>Agaricomycotina</taxon>
        <taxon>Agaricomycetes</taxon>
        <taxon>Agaricomycetidae</taxon>
        <taxon>Agaricales</taxon>
        <taxon>Marasmiineae</taxon>
        <taxon>Mycenaceae</taxon>
        <taxon>Favolaschia</taxon>
    </lineage>
</organism>
<gene>
    <name evidence="3" type="ORF">R3P38DRAFT_2603710</name>
</gene>
<evidence type="ECO:0000256" key="1">
    <source>
        <dbReference type="SAM" id="MobiDB-lite"/>
    </source>
</evidence>
<feature type="region of interest" description="Disordered" evidence="1">
    <location>
        <begin position="302"/>
        <end position="322"/>
    </location>
</feature>
<dbReference type="InterPro" id="IPR002654">
    <property type="entry name" value="Glyco_trans_25"/>
</dbReference>
<protein>
    <recommendedName>
        <fullName evidence="2">Glycosyl transferase family 25 domain-containing protein</fullName>
    </recommendedName>
</protein>
<dbReference type="Proteomes" id="UP001362999">
    <property type="component" value="Unassembled WGS sequence"/>
</dbReference>
<evidence type="ECO:0000259" key="2">
    <source>
        <dbReference type="Pfam" id="PF01755"/>
    </source>
</evidence>
<evidence type="ECO:0000313" key="3">
    <source>
        <dbReference type="EMBL" id="KAK7052379.1"/>
    </source>
</evidence>
<dbReference type="EMBL" id="JAWWNJ010000007">
    <property type="protein sequence ID" value="KAK7052379.1"/>
    <property type="molecule type" value="Genomic_DNA"/>
</dbReference>
<keyword evidence="4" id="KW-1185">Reference proteome</keyword>
<proteinExistence type="predicted"/>
<comment type="caution">
    <text evidence="3">The sequence shown here is derived from an EMBL/GenBank/DDBJ whole genome shotgun (WGS) entry which is preliminary data.</text>
</comment>
<name>A0AAW0DKT0_9AGAR</name>
<feature type="domain" description="Glycosyl transferase family 25" evidence="2">
    <location>
        <begin position="211"/>
        <end position="348"/>
    </location>
</feature>
<dbReference type="Pfam" id="PF01755">
    <property type="entry name" value="Glyco_transf_25"/>
    <property type="match status" value="1"/>
</dbReference>
<evidence type="ECO:0000313" key="4">
    <source>
        <dbReference type="Proteomes" id="UP001362999"/>
    </source>
</evidence>
<reference evidence="3 4" key="1">
    <citation type="journal article" date="2024" name="J Genomics">
        <title>Draft genome sequencing and assembly of Favolaschia claudopus CIRM-BRFM 2984 isolated from oak limbs.</title>
        <authorList>
            <person name="Navarro D."/>
            <person name="Drula E."/>
            <person name="Chaduli D."/>
            <person name="Cazenave R."/>
            <person name="Ahrendt S."/>
            <person name="Wang J."/>
            <person name="Lipzen A."/>
            <person name="Daum C."/>
            <person name="Barry K."/>
            <person name="Grigoriev I.V."/>
            <person name="Favel A."/>
            <person name="Rosso M.N."/>
            <person name="Martin F."/>
        </authorList>
    </citation>
    <scope>NUCLEOTIDE SEQUENCE [LARGE SCALE GENOMIC DNA]</scope>
    <source>
        <strain evidence="3 4">CIRM-BRFM 2984</strain>
    </source>
</reference>
<dbReference type="AlphaFoldDB" id="A0AAW0DKT0"/>
<sequence>MSMSPILPQLYATSTLICILLALLFILSHLNLKLDAFNSPIPLLNQFKNRKSLFSQSQSTSLRLPQEISQSQSILPIPSQTYVISLPRRRDRFDDMEVLRARLGLNRSQWTYFAAEDSNSSRVEEILAGVRLIRQDALKANLKEVDKVQVEDNSTGTAAVTLPFKWPDANRNTNSTQLSQEFKPSSDETSSINFESESELLTCATQNFTLIPYSPHLPAYKILSPSRIACWHSHLSVIRRLVSESTQQTPDEAALILEDDVDMEVDIHARLAAVWGLLPVDWDIVFLGHCWSNESYFPALEPPASASSRSSPTPSPTPLNTLHPSHAPLCTHAYALSPSGAQRLLHDLTYPPFAYSRAIDHALAWLVQSKRLNAFSVVPSVVVQRKVGGSDVMKGKGSKWRERLTEGVLEADGS</sequence>
<accession>A0AAW0DKT0</accession>